<accession>A0A0R0G408</accession>
<protein>
    <submittedName>
        <fullName evidence="1 2">Uncharacterized protein</fullName>
    </submittedName>
</protein>
<evidence type="ECO:0000313" key="3">
    <source>
        <dbReference type="Proteomes" id="UP000008827"/>
    </source>
</evidence>
<dbReference type="Proteomes" id="UP000008827">
    <property type="component" value="Chromosome 15"/>
</dbReference>
<dbReference type="SMR" id="A0A0R0G408"/>
<name>A0A0R0G408_SOYBN</name>
<gene>
    <name evidence="1" type="ORF">GLYMA_15G042800</name>
</gene>
<dbReference type="AlphaFoldDB" id="A0A0R0G408"/>
<proteinExistence type="predicted"/>
<reference evidence="1 2" key="1">
    <citation type="journal article" date="2010" name="Nature">
        <title>Genome sequence of the palaeopolyploid soybean.</title>
        <authorList>
            <person name="Schmutz J."/>
            <person name="Cannon S.B."/>
            <person name="Schlueter J."/>
            <person name="Ma J."/>
            <person name="Mitros T."/>
            <person name="Nelson W."/>
            <person name="Hyten D.L."/>
            <person name="Song Q."/>
            <person name="Thelen J.J."/>
            <person name="Cheng J."/>
            <person name="Xu D."/>
            <person name="Hellsten U."/>
            <person name="May G.D."/>
            <person name="Yu Y."/>
            <person name="Sakurai T."/>
            <person name="Umezawa T."/>
            <person name="Bhattacharyya M.K."/>
            <person name="Sandhu D."/>
            <person name="Valliyodan B."/>
            <person name="Lindquist E."/>
            <person name="Peto M."/>
            <person name="Grant D."/>
            <person name="Shu S."/>
            <person name="Goodstein D."/>
            <person name="Barry K."/>
            <person name="Futrell-Griggs M."/>
            <person name="Abernathy B."/>
            <person name="Du J."/>
            <person name="Tian Z."/>
            <person name="Zhu L."/>
            <person name="Gill N."/>
            <person name="Joshi T."/>
            <person name="Libault M."/>
            <person name="Sethuraman A."/>
            <person name="Zhang X.-C."/>
            <person name="Shinozaki K."/>
            <person name="Nguyen H.T."/>
            <person name="Wing R.A."/>
            <person name="Cregan P."/>
            <person name="Specht J."/>
            <person name="Grimwood J."/>
            <person name="Rokhsar D."/>
            <person name="Stacey G."/>
            <person name="Shoemaker R.C."/>
            <person name="Jackson S.A."/>
        </authorList>
    </citation>
    <scope>NUCLEOTIDE SEQUENCE</scope>
    <source>
        <strain evidence="2">cv. Williams 82</strain>
        <tissue evidence="1">Callus</tissue>
    </source>
</reference>
<dbReference type="Gramene" id="KRH10339">
    <property type="protein sequence ID" value="KRH10339"/>
    <property type="gene ID" value="GLYMA_15G042800"/>
</dbReference>
<keyword evidence="3" id="KW-1185">Reference proteome</keyword>
<sequence>MNDHKDIYHTQKACSPYPYQNQKNVGQNTDAYCTTLRTTCKHLMKQTSRSPSTRSRINFILRVLLYV</sequence>
<dbReference type="EnsemblPlants" id="KRH10339">
    <property type="protein sequence ID" value="KRH10339"/>
    <property type="gene ID" value="GLYMA_15G042800"/>
</dbReference>
<reference evidence="2" key="2">
    <citation type="submission" date="2018-02" db="UniProtKB">
        <authorList>
            <consortium name="EnsemblPlants"/>
        </authorList>
    </citation>
    <scope>IDENTIFICATION</scope>
    <source>
        <strain evidence="2">Williams 82</strain>
    </source>
</reference>
<evidence type="ECO:0000313" key="2">
    <source>
        <dbReference type="EnsemblPlants" id="KRH10339"/>
    </source>
</evidence>
<reference evidence="1" key="3">
    <citation type="submission" date="2018-07" db="EMBL/GenBank/DDBJ databases">
        <title>WGS assembly of Glycine max.</title>
        <authorList>
            <person name="Schmutz J."/>
            <person name="Cannon S."/>
            <person name="Schlueter J."/>
            <person name="Ma J."/>
            <person name="Mitros T."/>
            <person name="Nelson W."/>
            <person name="Hyten D."/>
            <person name="Song Q."/>
            <person name="Thelen J."/>
            <person name="Cheng J."/>
            <person name="Xu D."/>
            <person name="Hellsten U."/>
            <person name="May G."/>
            <person name="Yu Y."/>
            <person name="Sakurai T."/>
            <person name="Umezawa T."/>
            <person name="Bhattacharyya M."/>
            <person name="Sandhu D."/>
            <person name="Valliyodan B."/>
            <person name="Lindquist E."/>
            <person name="Peto M."/>
            <person name="Grant D."/>
            <person name="Shu S."/>
            <person name="Goodstein D."/>
            <person name="Barry K."/>
            <person name="Futrell-Griggs M."/>
            <person name="Abernathy B."/>
            <person name="Du J."/>
            <person name="Tian Z."/>
            <person name="Zhu L."/>
            <person name="Gill N."/>
            <person name="Joshi T."/>
            <person name="Libault M."/>
            <person name="Sethuraman A."/>
            <person name="Zhang X."/>
            <person name="Shinozaki K."/>
            <person name="Nguyen H."/>
            <person name="Wing R."/>
            <person name="Cregan P."/>
            <person name="Specht J."/>
            <person name="Grimwood J."/>
            <person name="Rokhsar D."/>
            <person name="Stacey G."/>
            <person name="Shoemaker R."/>
            <person name="Jackson S."/>
        </authorList>
    </citation>
    <scope>NUCLEOTIDE SEQUENCE</scope>
    <source>
        <tissue evidence="1">Callus</tissue>
    </source>
</reference>
<organism evidence="1">
    <name type="scientific">Glycine max</name>
    <name type="common">Soybean</name>
    <name type="synonym">Glycine hispida</name>
    <dbReference type="NCBI Taxonomy" id="3847"/>
    <lineage>
        <taxon>Eukaryota</taxon>
        <taxon>Viridiplantae</taxon>
        <taxon>Streptophyta</taxon>
        <taxon>Embryophyta</taxon>
        <taxon>Tracheophyta</taxon>
        <taxon>Spermatophyta</taxon>
        <taxon>Magnoliopsida</taxon>
        <taxon>eudicotyledons</taxon>
        <taxon>Gunneridae</taxon>
        <taxon>Pentapetalae</taxon>
        <taxon>rosids</taxon>
        <taxon>fabids</taxon>
        <taxon>Fabales</taxon>
        <taxon>Fabaceae</taxon>
        <taxon>Papilionoideae</taxon>
        <taxon>50 kb inversion clade</taxon>
        <taxon>NPAAA clade</taxon>
        <taxon>indigoferoid/millettioid clade</taxon>
        <taxon>Phaseoleae</taxon>
        <taxon>Glycine</taxon>
        <taxon>Glycine subgen. Soja</taxon>
    </lineage>
</organism>
<evidence type="ECO:0000313" key="1">
    <source>
        <dbReference type="EMBL" id="KRH10339.1"/>
    </source>
</evidence>
<dbReference type="EMBL" id="CM000848">
    <property type="protein sequence ID" value="KRH10339.1"/>
    <property type="molecule type" value="Genomic_DNA"/>
</dbReference>
<dbReference type="InParanoid" id="A0A0R0G408"/>